<accession>E6PJ38</accession>
<name>E6PJ38_9ZZZZ</name>
<evidence type="ECO:0000256" key="3">
    <source>
        <dbReference type="ARBA" id="ARBA00023002"/>
    </source>
</evidence>
<organism evidence="5">
    <name type="scientific">mine drainage metagenome</name>
    <dbReference type="NCBI Taxonomy" id="410659"/>
    <lineage>
        <taxon>unclassified sequences</taxon>
        <taxon>metagenomes</taxon>
        <taxon>ecological metagenomes</taxon>
    </lineage>
</organism>
<sequence>MSAASSRHIVIVGAGVAGLTAAALLAHHGYRVSLFEKQSVPGGRAAAMTWDGFTFDLGPTLLFMPDVYREAFARWGGDFDREVPMLRLRPNYRLNYADGKNLVISSLLSETMRSLEAFAPGSSDGFLRYFADAADAYQRSRRLFVGERIRSFAHFLSPERIAALFSTGAFRHLGAQALRSFGDPRVAGAFSFQSMYLGMSPFDAPLLYRLLLFTELGEGIFFPLGGIGALPRALDRAARSNGAQIHYDTEIAEVERSGERVVAVRTGGGERIECDAIVLNADLPYAYDRLLGEPEHRSLRMRHTPSALLVYAALEERYDDLLHHEFLMPSDLRRTCTDIFERGRIPEDPAIYLCAPGASDPRMAPPGKEALYLLVPAPSLEGVVDWAGKRDAIVDRALRIVEERRLPGLRSRIRWVRSRTPLEFQNELSLNRGSAFGLSHDVFQIGPMRPDNRHAKLKNCYFAGASTRPATGLPLVTLGAMQSVERICEELG</sequence>
<dbReference type="PANTHER" id="PTHR43734">
    <property type="entry name" value="PHYTOENE DESATURASE"/>
    <property type="match status" value="1"/>
</dbReference>
<evidence type="ECO:0000313" key="5">
    <source>
        <dbReference type="EMBL" id="CBH76480.1"/>
    </source>
</evidence>
<comment type="pathway">
    <text evidence="1">Carotenoid biosynthesis.</text>
</comment>
<dbReference type="AlphaFoldDB" id="E6PJ38"/>
<feature type="domain" description="Amine oxidase" evidence="4">
    <location>
        <begin position="16"/>
        <end position="471"/>
    </location>
</feature>
<dbReference type="PANTHER" id="PTHR43734:SF1">
    <property type="entry name" value="PHYTOENE DESATURASE"/>
    <property type="match status" value="1"/>
</dbReference>
<gene>
    <name evidence="5" type="primary">carA</name>
    <name evidence="5" type="ORF">CARN1_0960</name>
</gene>
<evidence type="ECO:0000256" key="2">
    <source>
        <dbReference type="ARBA" id="ARBA00022746"/>
    </source>
</evidence>
<dbReference type="NCBIfam" id="TIGR02734">
    <property type="entry name" value="crtI_fam"/>
    <property type="match status" value="1"/>
</dbReference>
<evidence type="ECO:0000259" key="4">
    <source>
        <dbReference type="Pfam" id="PF01593"/>
    </source>
</evidence>
<dbReference type="EMBL" id="CABL01000019">
    <property type="protein sequence ID" value="CBH76480.1"/>
    <property type="molecule type" value="Genomic_DNA"/>
</dbReference>
<reference evidence="5" key="1">
    <citation type="submission" date="2009-10" db="EMBL/GenBank/DDBJ databases">
        <title>Diversity of trophic interactions inside an arsenic-rich microbial ecosystem.</title>
        <authorList>
            <person name="Bertin P.N."/>
            <person name="Heinrich-Salmeron A."/>
            <person name="Pelletier E."/>
            <person name="Goulhen-Chollet F."/>
            <person name="Arsene-Ploetze F."/>
            <person name="Gallien S."/>
            <person name="Calteau A."/>
            <person name="Vallenet D."/>
            <person name="Casiot C."/>
            <person name="Chane-Woon-Ming B."/>
            <person name="Giloteaux L."/>
            <person name="Barakat M."/>
            <person name="Bonnefoy V."/>
            <person name="Bruneel O."/>
            <person name="Chandler M."/>
            <person name="Cleiss J."/>
            <person name="Duran R."/>
            <person name="Elbaz-Poulichet F."/>
            <person name="Fonknechten N."/>
            <person name="Lauga B."/>
            <person name="Mornico D."/>
            <person name="Ortet P."/>
            <person name="Schaeffer C."/>
            <person name="Siguier P."/>
            <person name="Alexander Thil Smith A."/>
            <person name="Van Dorsselaer A."/>
            <person name="Weissenbach J."/>
            <person name="Medigue C."/>
            <person name="Le Paslier D."/>
        </authorList>
    </citation>
    <scope>NUCLEOTIDE SEQUENCE</scope>
</reference>
<dbReference type="Gene3D" id="3.50.50.60">
    <property type="entry name" value="FAD/NAD(P)-binding domain"/>
    <property type="match status" value="2"/>
</dbReference>
<dbReference type="Pfam" id="PF01593">
    <property type="entry name" value="Amino_oxidase"/>
    <property type="match status" value="1"/>
</dbReference>
<keyword evidence="2" id="KW-0125">Carotenoid biosynthesis</keyword>
<dbReference type="GO" id="GO:0016491">
    <property type="term" value="F:oxidoreductase activity"/>
    <property type="evidence" value="ECO:0007669"/>
    <property type="project" value="UniProtKB-KW"/>
</dbReference>
<protein>
    <submittedName>
        <fullName evidence="5">Phytoene dehydrogenase (Phytoene desaturase)</fullName>
        <ecNumber evidence="5">1.14.99.-</ecNumber>
    </submittedName>
</protein>
<dbReference type="InterPro" id="IPR014105">
    <property type="entry name" value="Carotenoid/retinoid_OxRdtase"/>
</dbReference>
<dbReference type="InterPro" id="IPR036188">
    <property type="entry name" value="FAD/NAD-bd_sf"/>
</dbReference>
<keyword evidence="3 5" id="KW-0560">Oxidoreductase</keyword>
<comment type="caution">
    <text evidence="5">The sequence shown here is derived from an EMBL/GenBank/DDBJ whole genome shotgun (WGS) entry which is preliminary data.</text>
</comment>
<evidence type="ECO:0000256" key="1">
    <source>
        <dbReference type="ARBA" id="ARBA00004829"/>
    </source>
</evidence>
<dbReference type="EC" id="1.14.99.-" evidence="5"/>
<dbReference type="SUPFAM" id="SSF51905">
    <property type="entry name" value="FAD/NAD(P)-binding domain"/>
    <property type="match status" value="1"/>
</dbReference>
<proteinExistence type="predicted"/>
<dbReference type="GO" id="GO:0016117">
    <property type="term" value="P:carotenoid biosynthetic process"/>
    <property type="evidence" value="ECO:0007669"/>
    <property type="project" value="UniProtKB-KW"/>
</dbReference>
<dbReference type="InterPro" id="IPR002937">
    <property type="entry name" value="Amino_oxidase"/>
</dbReference>
<dbReference type="PRINTS" id="PR00419">
    <property type="entry name" value="ADXRDTASE"/>
</dbReference>